<dbReference type="GO" id="GO:0102971">
    <property type="term" value="F:phosphinothricin N-acetyltransferase activity"/>
    <property type="evidence" value="ECO:0007669"/>
    <property type="project" value="UniProtKB-EC"/>
</dbReference>
<dbReference type="EMBL" id="JACHDN010000001">
    <property type="protein sequence ID" value="MBB5472386.1"/>
    <property type="molecule type" value="Genomic_DNA"/>
</dbReference>
<dbReference type="EC" id="2.3.1.183" evidence="5"/>
<dbReference type="Proteomes" id="UP000564629">
    <property type="component" value="Unassembled WGS sequence"/>
</dbReference>
<dbReference type="InterPro" id="IPR000182">
    <property type="entry name" value="GNAT_dom"/>
</dbReference>
<evidence type="ECO:0000256" key="1">
    <source>
        <dbReference type="ARBA" id="ARBA00022679"/>
    </source>
</evidence>
<feature type="domain" description="N-acetyltransferase" evidence="3">
    <location>
        <begin position="8"/>
        <end position="169"/>
    </location>
</feature>
<sequence>MSATGPGPVLAPMRAAHADAVLDVYAAGIATGTATFQAEPPTWAEFDAGHLPGHRLVALDGDEVLGWVAASPVSGRCVYAGVVEHSLYVRPGARGRGVGRALLDGLLDSARAGGVWTVQAGVFPQNAASLALHAAAGFRVVGTRERLGRMTHGPLAGEWLDVVLLEKRL</sequence>
<name>A0A511F8R4_9CELL</name>
<gene>
    <name evidence="4" type="ORF">CHO01_07920</name>
    <name evidence="5" type="ORF">HNR08_001122</name>
</gene>
<accession>A0A511F8R4</accession>
<evidence type="ECO:0000256" key="2">
    <source>
        <dbReference type="ARBA" id="ARBA00023315"/>
    </source>
</evidence>
<dbReference type="PANTHER" id="PTHR43072">
    <property type="entry name" value="N-ACETYLTRANSFERASE"/>
    <property type="match status" value="1"/>
</dbReference>
<dbReference type="EMBL" id="BJVQ01000006">
    <property type="protein sequence ID" value="GEL45676.1"/>
    <property type="molecule type" value="Genomic_DNA"/>
</dbReference>
<dbReference type="AlphaFoldDB" id="A0A511F8R4"/>
<evidence type="ECO:0000313" key="4">
    <source>
        <dbReference type="EMBL" id="GEL45676.1"/>
    </source>
</evidence>
<evidence type="ECO:0000313" key="5">
    <source>
        <dbReference type="EMBL" id="MBB5472386.1"/>
    </source>
</evidence>
<organism evidence="4 6">
    <name type="scientific">Cellulomonas hominis</name>
    <dbReference type="NCBI Taxonomy" id="156981"/>
    <lineage>
        <taxon>Bacteria</taxon>
        <taxon>Bacillati</taxon>
        <taxon>Actinomycetota</taxon>
        <taxon>Actinomycetes</taxon>
        <taxon>Micrococcales</taxon>
        <taxon>Cellulomonadaceae</taxon>
        <taxon>Cellulomonas</taxon>
    </lineage>
</organism>
<keyword evidence="2 5" id="KW-0012">Acyltransferase</keyword>
<protein>
    <submittedName>
        <fullName evidence="5">Phosphinothricin acetyltransferase</fullName>
        <ecNumber evidence="5">2.3.1.183</ecNumber>
    </submittedName>
</protein>
<dbReference type="InterPro" id="IPR016181">
    <property type="entry name" value="Acyl_CoA_acyltransferase"/>
</dbReference>
<evidence type="ECO:0000259" key="3">
    <source>
        <dbReference type="PROSITE" id="PS51186"/>
    </source>
</evidence>
<comment type="caution">
    <text evidence="4">The sequence shown here is derived from an EMBL/GenBank/DDBJ whole genome shotgun (WGS) entry which is preliminary data.</text>
</comment>
<dbReference type="Pfam" id="PF00583">
    <property type="entry name" value="Acetyltransf_1"/>
    <property type="match status" value="1"/>
</dbReference>
<keyword evidence="1 5" id="KW-0808">Transferase</keyword>
<reference evidence="5 7" key="2">
    <citation type="submission" date="2020-08" db="EMBL/GenBank/DDBJ databases">
        <title>Sequencing the genomes of 1000 actinobacteria strains.</title>
        <authorList>
            <person name="Klenk H.-P."/>
        </authorList>
    </citation>
    <scope>NUCLEOTIDE SEQUENCE [LARGE SCALE GENOMIC DNA]</scope>
    <source>
        <strain evidence="5 7">DSM 9581</strain>
    </source>
</reference>
<reference evidence="4 6" key="1">
    <citation type="submission" date="2019-07" db="EMBL/GenBank/DDBJ databases">
        <title>Whole genome shotgun sequence of Cellulomonas hominis NBRC 16055.</title>
        <authorList>
            <person name="Hosoyama A."/>
            <person name="Uohara A."/>
            <person name="Ohji S."/>
            <person name="Ichikawa N."/>
        </authorList>
    </citation>
    <scope>NUCLEOTIDE SEQUENCE [LARGE SCALE GENOMIC DNA]</scope>
    <source>
        <strain evidence="4 6">NBRC 16055</strain>
    </source>
</reference>
<keyword evidence="6" id="KW-1185">Reference proteome</keyword>
<evidence type="ECO:0000313" key="7">
    <source>
        <dbReference type="Proteomes" id="UP000564629"/>
    </source>
</evidence>
<evidence type="ECO:0000313" key="6">
    <source>
        <dbReference type="Proteomes" id="UP000321723"/>
    </source>
</evidence>
<dbReference type="Gene3D" id="3.40.630.30">
    <property type="match status" value="1"/>
</dbReference>
<dbReference type="PANTHER" id="PTHR43072:SF23">
    <property type="entry name" value="UPF0039 PROTEIN C11D3.02C"/>
    <property type="match status" value="1"/>
</dbReference>
<dbReference type="Proteomes" id="UP000321723">
    <property type="component" value="Unassembled WGS sequence"/>
</dbReference>
<dbReference type="CDD" id="cd04301">
    <property type="entry name" value="NAT_SF"/>
    <property type="match status" value="1"/>
</dbReference>
<dbReference type="SUPFAM" id="SSF55729">
    <property type="entry name" value="Acyl-CoA N-acyltransferases (Nat)"/>
    <property type="match status" value="1"/>
</dbReference>
<proteinExistence type="predicted"/>
<dbReference type="PROSITE" id="PS51186">
    <property type="entry name" value="GNAT"/>
    <property type="match status" value="1"/>
</dbReference>